<feature type="domain" description="PAS" evidence="5">
    <location>
        <begin position="16"/>
        <end position="86"/>
    </location>
</feature>
<dbReference type="SUPFAM" id="SSF57716">
    <property type="entry name" value="Glucocorticoid receptor-like (DNA-binding domain)"/>
    <property type="match status" value="1"/>
</dbReference>
<dbReference type="InterPro" id="IPR013655">
    <property type="entry name" value="PAS_fold_3"/>
</dbReference>
<dbReference type="Pfam" id="PF00320">
    <property type="entry name" value="GATA"/>
    <property type="match status" value="1"/>
</dbReference>
<dbReference type="InterPro" id="IPR035965">
    <property type="entry name" value="PAS-like_dom_sf"/>
</dbReference>
<dbReference type="PANTHER" id="PTHR47255">
    <property type="entry name" value="GATA TRANSCRIPTION FACTOR 22-RELATED"/>
    <property type="match status" value="1"/>
</dbReference>
<dbReference type="InterPro" id="IPR052138">
    <property type="entry name" value="GATA_ZnFinger_Domain"/>
</dbReference>
<evidence type="ECO:0000259" key="5">
    <source>
        <dbReference type="PROSITE" id="PS50112"/>
    </source>
</evidence>
<dbReference type="GO" id="GO:0006355">
    <property type="term" value="P:regulation of DNA-templated transcription"/>
    <property type="evidence" value="ECO:0007669"/>
    <property type="project" value="InterPro"/>
</dbReference>
<dbReference type="SUPFAM" id="SSF55785">
    <property type="entry name" value="PYP-like sensor domain (PAS domain)"/>
    <property type="match status" value="1"/>
</dbReference>
<evidence type="ECO:0000313" key="7">
    <source>
        <dbReference type="EMBL" id="ORE22443.1"/>
    </source>
</evidence>
<dbReference type="EMBL" id="KV921266">
    <property type="protein sequence ID" value="ORE22443.1"/>
    <property type="molecule type" value="Genomic_DNA"/>
</dbReference>
<protein>
    <submittedName>
        <fullName evidence="7">GATA-domain-containing protein</fullName>
    </submittedName>
</protein>
<dbReference type="Gene3D" id="3.30.50.10">
    <property type="entry name" value="Erythroid Transcription Factor GATA-1, subunit A"/>
    <property type="match status" value="1"/>
</dbReference>
<dbReference type="InterPro" id="IPR013088">
    <property type="entry name" value="Znf_NHR/GATA"/>
</dbReference>
<dbReference type="PANTHER" id="PTHR47255:SF4">
    <property type="entry name" value="GATA ZINC FINGER DOMAIN-CONTAINING PROTEIN 12"/>
    <property type="match status" value="1"/>
</dbReference>
<evidence type="ECO:0000259" key="6">
    <source>
        <dbReference type="PROSITE" id="PS50114"/>
    </source>
</evidence>
<proteinExistence type="predicted"/>
<dbReference type="PROSITE" id="PS50112">
    <property type="entry name" value="PAS"/>
    <property type="match status" value="1"/>
</dbReference>
<accession>A0A1X0SDW8</accession>
<gene>
    <name evidence="7" type="ORF">BCV71DRAFT_124729</name>
</gene>
<name>A0A1X0SDW8_RHIZD</name>
<keyword evidence="2 4" id="KW-0863">Zinc-finger</keyword>
<dbReference type="SMART" id="SM00401">
    <property type="entry name" value="ZnF_GATA"/>
    <property type="match status" value="1"/>
</dbReference>
<dbReference type="CDD" id="cd00202">
    <property type="entry name" value="ZnF_GATA"/>
    <property type="match status" value="1"/>
</dbReference>
<keyword evidence="1" id="KW-0479">Metal-binding</keyword>
<dbReference type="InterPro" id="IPR000014">
    <property type="entry name" value="PAS"/>
</dbReference>
<evidence type="ECO:0000256" key="3">
    <source>
        <dbReference type="ARBA" id="ARBA00022833"/>
    </source>
</evidence>
<reference evidence="7 8" key="1">
    <citation type="journal article" date="2016" name="Proc. Natl. Acad. Sci. U.S.A.">
        <title>Lipid metabolic changes in an early divergent fungus govern the establishment of a mutualistic symbiosis with endobacteria.</title>
        <authorList>
            <person name="Lastovetsky O.A."/>
            <person name="Gaspar M.L."/>
            <person name="Mondo S.J."/>
            <person name="LaButti K.M."/>
            <person name="Sandor L."/>
            <person name="Grigoriev I.V."/>
            <person name="Henry S.A."/>
            <person name="Pawlowska T.E."/>
        </authorList>
    </citation>
    <scope>NUCLEOTIDE SEQUENCE [LARGE SCALE GENOMIC DNA]</scope>
    <source>
        <strain evidence="7 8">ATCC 11559</strain>
    </source>
</reference>
<evidence type="ECO:0000256" key="2">
    <source>
        <dbReference type="ARBA" id="ARBA00022771"/>
    </source>
</evidence>
<dbReference type="CDD" id="cd00130">
    <property type="entry name" value="PAS"/>
    <property type="match status" value="1"/>
</dbReference>
<dbReference type="Pfam" id="PF08447">
    <property type="entry name" value="PAS_3"/>
    <property type="match status" value="1"/>
</dbReference>
<evidence type="ECO:0000256" key="1">
    <source>
        <dbReference type="ARBA" id="ARBA00022723"/>
    </source>
</evidence>
<sequence>MDQLENNQIESIEQVSNNWTEQILSGLSGFFYVLSPSGVILYCSKSCLYLTGYMPQELVGKHLNNFIHANDIDIFEKYFEIAFQTRSKVKMYYRFIKKDTCYLLLETIGHLKKGMLFDSPQVFYAMSKPYLSRNGHLFDSMLEIKMENDQLKHCLRQLLTLSKQTTSNEKRDTQLPAFFWSDEEKNTSLEDNKINDAKNDHSLKTSPSPLSPIAYSKLAISAGSSSNMPREPSISSQEEWENLRDAHPIKKSPGSAILTTPAGNQIQNQTTVSLQPLLVDDKGDIPIKKSKQKQFRKYVCNDCGTTTSPEWRKGPDGPKTLCNACGLRWAKRHRKYSNMH</sequence>
<dbReference type="SMART" id="SM00091">
    <property type="entry name" value="PAS"/>
    <property type="match status" value="1"/>
</dbReference>
<evidence type="ECO:0000313" key="8">
    <source>
        <dbReference type="Proteomes" id="UP000242381"/>
    </source>
</evidence>
<dbReference type="PROSITE" id="PS50114">
    <property type="entry name" value="GATA_ZN_FINGER_2"/>
    <property type="match status" value="1"/>
</dbReference>
<dbReference type="AlphaFoldDB" id="A0A1X0SDW8"/>
<dbReference type="Proteomes" id="UP000242381">
    <property type="component" value="Unassembled WGS sequence"/>
</dbReference>
<dbReference type="OMA" id="CFFIMAR"/>
<dbReference type="Gene3D" id="3.30.450.20">
    <property type="entry name" value="PAS domain"/>
    <property type="match status" value="1"/>
</dbReference>
<dbReference type="GO" id="GO:0043565">
    <property type="term" value="F:sequence-specific DNA binding"/>
    <property type="evidence" value="ECO:0007669"/>
    <property type="project" value="InterPro"/>
</dbReference>
<organism evidence="7 8">
    <name type="scientific">Rhizopus microsporus</name>
    <dbReference type="NCBI Taxonomy" id="58291"/>
    <lineage>
        <taxon>Eukaryota</taxon>
        <taxon>Fungi</taxon>
        <taxon>Fungi incertae sedis</taxon>
        <taxon>Mucoromycota</taxon>
        <taxon>Mucoromycotina</taxon>
        <taxon>Mucoromycetes</taxon>
        <taxon>Mucorales</taxon>
        <taxon>Mucorineae</taxon>
        <taxon>Rhizopodaceae</taxon>
        <taxon>Rhizopus</taxon>
    </lineage>
</organism>
<dbReference type="PROSITE" id="PS00344">
    <property type="entry name" value="GATA_ZN_FINGER_1"/>
    <property type="match status" value="1"/>
</dbReference>
<dbReference type="InterPro" id="IPR000679">
    <property type="entry name" value="Znf_GATA"/>
</dbReference>
<dbReference type="NCBIfam" id="TIGR00229">
    <property type="entry name" value="sensory_box"/>
    <property type="match status" value="1"/>
</dbReference>
<keyword evidence="3" id="KW-0862">Zinc</keyword>
<dbReference type="GO" id="GO:0008270">
    <property type="term" value="F:zinc ion binding"/>
    <property type="evidence" value="ECO:0007669"/>
    <property type="project" value="UniProtKB-KW"/>
</dbReference>
<dbReference type="VEuPathDB" id="FungiDB:BCV72DRAFT_227322"/>
<evidence type="ECO:0000256" key="4">
    <source>
        <dbReference type="PROSITE-ProRule" id="PRU00094"/>
    </source>
</evidence>
<feature type="domain" description="GATA-type" evidence="6">
    <location>
        <begin position="300"/>
        <end position="327"/>
    </location>
</feature>